<dbReference type="EMBL" id="CP000089">
    <property type="protein sequence ID" value="AAZ45145.1"/>
    <property type="molecule type" value="Genomic_DNA"/>
</dbReference>
<dbReference type="KEGG" id="dar:Daro_0386"/>
<dbReference type="OrthoDB" id="2270427at2"/>
<dbReference type="PANTHER" id="PTHR30319">
    <property type="entry name" value="PHENYLACETIC ACID REGULATOR-RELATED TRANSCRIPTIONAL REPRESSOR"/>
    <property type="match status" value="1"/>
</dbReference>
<dbReference type="Gene3D" id="1.10.10.10">
    <property type="entry name" value="Winged helix-like DNA-binding domain superfamily/Winged helix DNA-binding domain"/>
    <property type="match status" value="1"/>
</dbReference>
<proteinExistence type="predicted"/>
<feature type="region of interest" description="Disordered" evidence="1">
    <location>
        <begin position="1"/>
        <end position="33"/>
    </location>
</feature>
<dbReference type="Pfam" id="PF20803">
    <property type="entry name" value="PaaX_M"/>
    <property type="match status" value="1"/>
</dbReference>
<dbReference type="InterPro" id="IPR011965">
    <property type="entry name" value="PaaX_trns_reg"/>
</dbReference>
<dbReference type="NCBIfam" id="TIGR02277">
    <property type="entry name" value="PaaX_trns_reg"/>
    <property type="match status" value="1"/>
</dbReference>
<feature type="domain" description="Transcriptional repressor PaaX-like N-terminal" evidence="2">
    <location>
        <begin position="57"/>
        <end position="123"/>
    </location>
</feature>
<evidence type="ECO:0000313" key="5">
    <source>
        <dbReference type="EMBL" id="AAZ45145.1"/>
    </source>
</evidence>
<evidence type="ECO:0000259" key="3">
    <source>
        <dbReference type="Pfam" id="PF08223"/>
    </source>
</evidence>
<feature type="domain" description="Transcriptional repressor PaaX-like central Cas2-like" evidence="4">
    <location>
        <begin position="144"/>
        <end position="204"/>
    </location>
</feature>
<evidence type="ECO:0000256" key="1">
    <source>
        <dbReference type="SAM" id="MobiDB-lite"/>
    </source>
</evidence>
<name>Q47J36_DECAR</name>
<dbReference type="InterPro" id="IPR012906">
    <property type="entry name" value="PaaX-like_N"/>
</dbReference>
<dbReference type="PANTHER" id="PTHR30319:SF1">
    <property type="entry name" value="TRANSCRIPTIONAL REPRESSOR PAAX"/>
    <property type="match status" value="1"/>
</dbReference>
<feature type="domain" description="Transcriptional repressor PaaX-like C-terminal" evidence="3">
    <location>
        <begin position="232"/>
        <end position="323"/>
    </location>
</feature>
<accession>Q47J36</accession>
<dbReference type="InterPro" id="IPR036388">
    <property type="entry name" value="WH-like_DNA-bd_sf"/>
</dbReference>
<dbReference type="InterPro" id="IPR048846">
    <property type="entry name" value="PaaX-like_central"/>
</dbReference>
<dbReference type="Gene3D" id="1.20.58.1460">
    <property type="match status" value="1"/>
</dbReference>
<dbReference type="GO" id="GO:0006351">
    <property type="term" value="P:DNA-templated transcription"/>
    <property type="evidence" value="ECO:0007669"/>
    <property type="project" value="InterPro"/>
</dbReference>
<dbReference type="InterPro" id="IPR013225">
    <property type="entry name" value="PaaX_C"/>
</dbReference>
<feature type="compositionally biased region" description="Polar residues" evidence="1">
    <location>
        <begin position="1"/>
        <end position="19"/>
    </location>
</feature>
<protein>
    <submittedName>
        <fullName evidence="5">Phenylacetic acid degradation operon negative regulatory protein paaX</fullName>
    </submittedName>
</protein>
<dbReference type="PIRSF" id="PIRSF020623">
    <property type="entry name" value="PaaX"/>
    <property type="match status" value="1"/>
</dbReference>
<dbReference type="Pfam" id="PF07848">
    <property type="entry name" value="PaaX"/>
    <property type="match status" value="1"/>
</dbReference>
<reference evidence="5" key="1">
    <citation type="submission" date="2005-08" db="EMBL/GenBank/DDBJ databases">
        <title>Complete sequence of Dechloromonas aromatica RCB.</title>
        <authorList>
            <person name="Salinero K.K."/>
            <person name="Copeland A."/>
            <person name="Lucas S."/>
            <person name="Lapidus A."/>
            <person name="Barry K."/>
            <person name="Detter J.C."/>
            <person name="Glavina T."/>
            <person name="Hammon N."/>
            <person name="Israni S."/>
            <person name="Pitluck S."/>
            <person name="Di Bartolo G."/>
            <person name="Trong S."/>
            <person name="Schmutz J."/>
            <person name="Larimer F."/>
            <person name="Land M."/>
            <person name="Ivanova N."/>
            <person name="Richardson P."/>
        </authorList>
    </citation>
    <scope>NUCLEOTIDE SEQUENCE</scope>
    <source>
        <strain evidence="5">RCB</strain>
    </source>
</reference>
<sequence length="352" mass="40044">MLNTGIQNDTRHQVQSKSSTGRHRSEPFPQRPSPAYLVSTAIQSRLNEFRQQRRVQAGSLIITVFGDAILPRGGRIWLGSLIRLLEPLELNERLIRTSVFRLVKEEWLRTETIGRRADYVLTPSGRRRFEEASRHIYASDAPLWDRRWRLILVVGDLDPKLREQVRRALFWQGFGALGADCFVHPSAELSSVLDTLITEGLSSAIGALMPLFAADSRSAQSASDADLVHRAWDLGHLAEAYSAFVATYQPILDELRRDHLAGVSEQDAFLLRILLIHDYRRLLLRDPELPEVLLPANWPGQQSRLLCKELYKRLEPLASRHLDQQLCLADGRVPEEDLSLPERFPQNDPLSA</sequence>
<organism evidence="5">
    <name type="scientific">Dechloromonas aromatica (strain RCB)</name>
    <dbReference type="NCBI Taxonomy" id="159087"/>
    <lineage>
        <taxon>Bacteria</taxon>
        <taxon>Pseudomonadati</taxon>
        <taxon>Pseudomonadota</taxon>
        <taxon>Betaproteobacteria</taxon>
        <taxon>Rhodocyclales</taxon>
        <taxon>Azonexaceae</taxon>
        <taxon>Dechloromonas</taxon>
    </lineage>
</organism>
<evidence type="ECO:0000259" key="4">
    <source>
        <dbReference type="Pfam" id="PF20803"/>
    </source>
</evidence>
<dbReference type="AlphaFoldDB" id="Q47J36"/>
<dbReference type="STRING" id="159087.Daro_0386"/>
<dbReference type="eggNOG" id="COG3327">
    <property type="taxonomic scope" value="Bacteria"/>
</dbReference>
<gene>
    <name evidence="5" type="ordered locus">Daro_0386</name>
</gene>
<dbReference type="Pfam" id="PF08223">
    <property type="entry name" value="PaaX_C"/>
    <property type="match status" value="1"/>
</dbReference>
<evidence type="ECO:0000259" key="2">
    <source>
        <dbReference type="Pfam" id="PF07848"/>
    </source>
</evidence>
<dbReference type="HOGENOM" id="CLU_067515_0_0_4"/>